<accession>A0A439DFL8</accession>
<dbReference type="AlphaFoldDB" id="A0A439DFL8"/>
<feature type="chain" id="PRO_5019529926" description="Lysine-specific metallo-endopeptidase domain-containing protein" evidence="1">
    <location>
        <begin position="19"/>
        <end position="367"/>
    </location>
</feature>
<name>A0A439DFL8_9PEZI</name>
<dbReference type="InterPro" id="IPR024079">
    <property type="entry name" value="MetalloPept_cat_dom_sf"/>
</dbReference>
<keyword evidence="1" id="KW-0732">Signal</keyword>
<evidence type="ECO:0008006" key="4">
    <source>
        <dbReference type="Google" id="ProtNLM"/>
    </source>
</evidence>
<dbReference type="GO" id="GO:0008237">
    <property type="term" value="F:metallopeptidase activity"/>
    <property type="evidence" value="ECO:0007669"/>
    <property type="project" value="InterPro"/>
</dbReference>
<dbReference type="EMBL" id="RYZI01000032">
    <property type="protein sequence ID" value="RWA13178.1"/>
    <property type="molecule type" value="Genomic_DNA"/>
</dbReference>
<evidence type="ECO:0000256" key="1">
    <source>
        <dbReference type="SAM" id="SignalP"/>
    </source>
</evidence>
<sequence length="367" mass="41017">MAKIPFLLGLTLLSRIVAVEIDDVFTVHPGPRDGGCDEQLGTLDQWLSEAIESVDTALLAIDDYNQDIRVRRSMSIFFGIANSGRLGSTGARVNAVAGVRANIEYIQSFFNHRINEETGVAHYNRDDYWLFCHSEFLSLQEPSWPALDYLAQEIRDQDDNQVPIMNIPDYAARLGEDPNNRPWWSGELTTLNGYYFSDTGASYCYDTELGLTAAIQPLRRGVDGQAENANPIASIILCPYSFDGSPRADSYRDANNLIHAGTNLADAVPKSATLLHEGFHAIFGAGDEGFLEDTEELYDIAACINVVSSDVTRARRNPENYIFFIAHMFHMRGEEEGEEPWSIHTQWDFQLQGLGQNRVMGAFHPPQ</sequence>
<evidence type="ECO:0000313" key="2">
    <source>
        <dbReference type="EMBL" id="RWA13178.1"/>
    </source>
</evidence>
<comment type="caution">
    <text evidence="2">The sequence shown here is derived from an EMBL/GenBank/DDBJ whole genome shotgun (WGS) entry which is preliminary data.</text>
</comment>
<protein>
    <recommendedName>
        <fullName evidence="4">Lysine-specific metallo-endopeptidase domain-containing protein</fullName>
    </recommendedName>
</protein>
<feature type="signal peptide" evidence="1">
    <location>
        <begin position="1"/>
        <end position="18"/>
    </location>
</feature>
<proteinExistence type="predicted"/>
<gene>
    <name evidence="2" type="ORF">EKO27_g1887</name>
</gene>
<evidence type="ECO:0000313" key="3">
    <source>
        <dbReference type="Proteomes" id="UP000286045"/>
    </source>
</evidence>
<organism evidence="2 3">
    <name type="scientific">Xylaria grammica</name>
    <dbReference type="NCBI Taxonomy" id="363999"/>
    <lineage>
        <taxon>Eukaryota</taxon>
        <taxon>Fungi</taxon>
        <taxon>Dikarya</taxon>
        <taxon>Ascomycota</taxon>
        <taxon>Pezizomycotina</taxon>
        <taxon>Sordariomycetes</taxon>
        <taxon>Xylariomycetidae</taxon>
        <taxon>Xylariales</taxon>
        <taxon>Xylariaceae</taxon>
        <taxon>Xylaria</taxon>
    </lineage>
</organism>
<keyword evidence="3" id="KW-1185">Reference proteome</keyword>
<dbReference type="Proteomes" id="UP000286045">
    <property type="component" value="Unassembled WGS sequence"/>
</dbReference>
<dbReference type="Gene3D" id="3.40.390.10">
    <property type="entry name" value="Collagenase (Catalytic Domain)"/>
    <property type="match status" value="1"/>
</dbReference>
<reference evidence="2 3" key="1">
    <citation type="submission" date="2018-12" db="EMBL/GenBank/DDBJ databases">
        <title>Draft genome sequence of Xylaria grammica IHI A82.</title>
        <authorList>
            <person name="Buettner E."/>
            <person name="Kellner H."/>
        </authorList>
    </citation>
    <scope>NUCLEOTIDE SEQUENCE [LARGE SCALE GENOMIC DNA]</scope>
    <source>
        <strain evidence="2 3">IHI A82</strain>
    </source>
</reference>